<gene>
    <name evidence="2" type="ORF">ITJ42_03705</name>
</gene>
<feature type="transmembrane region" description="Helical" evidence="1">
    <location>
        <begin position="25"/>
        <end position="45"/>
    </location>
</feature>
<proteinExistence type="predicted"/>
<dbReference type="RefSeq" id="WP_194674412.1">
    <property type="nucleotide sequence ID" value="NZ_JADKRP010000001.1"/>
</dbReference>
<keyword evidence="1" id="KW-0472">Membrane</keyword>
<reference evidence="2 3" key="1">
    <citation type="submission" date="2020-10" db="EMBL/GenBank/DDBJ databases">
        <title>Draft genome sequences of plant-associated actinobacteria.</title>
        <authorList>
            <person name="Tarlachkov S.V."/>
            <person name="Starodumova I.P."/>
            <person name="Dorofeeva L.V."/>
            <person name="Prisyazhnaya N.V."/>
            <person name="Roubtsova T.V."/>
            <person name="Chizhov V.N."/>
            <person name="Nadler S.A."/>
            <person name="Subbotin S.A."/>
            <person name="Evtushenko L.I."/>
        </authorList>
    </citation>
    <scope>NUCLEOTIDE SEQUENCE [LARGE SCALE GENOMIC DNA]</scope>
    <source>
        <strain evidence="2 3">VKM Ac-2886</strain>
    </source>
</reference>
<protein>
    <submittedName>
        <fullName evidence="2">Uncharacterized protein</fullName>
    </submittedName>
</protein>
<dbReference type="EMBL" id="JADKRP010000001">
    <property type="protein sequence ID" value="MBF4630315.1"/>
    <property type="molecule type" value="Genomic_DNA"/>
</dbReference>
<dbReference type="AlphaFoldDB" id="A0A8I0VBV7"/>
<organism evidence="2 3">
    <name type="scientific">Clavibacter phaseoli</name>
    <dbReference type="NCBI Taxonomy" id="1734031"/>
    <lineage>
        <taxon>Bacteria</taxon>
        <taxon>Bacillati</taxon>
        <taxon>Actinomycetota</taxon>
        <taxon>Actinomycetes</taxon>
        <taxon>Micrococcales</taxon>
        <taxon>Microbacteriaceae</taxon>
        <taxon>Clavibacter</taxon>
    </lineage>
</organism>
<evidence type="ECO:0000313" key="3">
    <source>
        <dbReference type="Proteomes" id="UP000634579"/>
    </source>
</evidence>
<dbReference type="Proteomes" id="UP000634579">
    <property type="component" value="Unassembled WGS sequence"/>
</dbReference>
<keyword evidence="1" id="KW-0812">Transmembrane</keyword>
<keyword evidence="1" id="KW-1133">Transmembrane helix</keyword>
<keyword evidence="3" id="KW-1185">Reference proteome</keyword>
<comment type="caution">
    <text evidence="2">The sequence shown here is derived from an EMBL/GenBank/DDBJ whole genome shotgun (WGS) entry which is preliminary data.</text>
</comment>
<name>A0A8I0VBV7_9MICO</name>
<evidence type="ECO:0000313" key="2">
    <source>
        <dbReference type="EMBL" id="MBF4630315.1"/>
    </source>
</evidence>
<sequence>MDARPAGSGRPSLRMRIWDRVDKRMLQFGVVGLIGMVVDVDVGVFDLLRLGVLGHGHFV</sequence>
<accession>A0A8I0VBV7</accession>
<evidence type="ECO:0000256" key="1">
    <source>
        <dbReference type="SAM" id="Phobius"/>
    </source>
</evidence>